<feature type="domain" description="Replication factor A C-terminal" evidence="1">
    <location>
        <begin position="2"/>
        <end position="79"/>
    </location>
</feature>
<dbReference type="AlphaFoldDB" id="A0AAV6WPF4"/>
<accession>A0AAV6WPF4</accession>
<dbReference type="InterPro" id="IPR012340">
    <property type="entry name" value="NA-bd_OB-fold"/>
</dbReference>
<name>A0AAV6WPF4_9LAMI</name>
<dbReference type="InterPro" id="IPR013955">
    <property type="entry name" value="Rep_factor-A_C"/>
</dbReference>
<keyword evidence="3" id="KW-1185">Reference proteome</keyword>
<dbReference type="EMBL" id="WHWC01000014">
    <property type="protein sequence ID" value="KAG8370302.1"/>
    <property type="molecule type" value="Genomic_DNA"/>
</dbReference>
<gene>
    <name evidence="2" type="ORF">BUALT_Bualt14G0102800</name>
</gene>
<proteinExistence type="predicted"/>
<organism evidence="2 3">
    <name type="scientific">Buddleja alternifolia</name>
    <dbReference type="NCBI Taxonomy" id="168488"/>
    <lineage>
        <taxon>Eukaryota</taxon>
        <taxon>Viridiplantae</taxon>
        <taxon>Streptophyta</taxon>
        <taxon>Embryophyta</taxon>
        <taxon>Tracheophyta</taxon>
        <taxon>Spermatophyta</taxon>
        <taxon>Magnoliopsida</taxon>
        <taxon>eudicotyledons</taxon>
        <taxon>Gunneridae</taxon>
        <taxon>Pentapetalae</taxon>
        <taxon>asterids</taxon>
        <taxon>lamiids</taxon>
        <taxon>Lamiales</taxon>
        <taxon>Scrophulariaceae</taxon>
        <taxon>Buddlejeae</taxon>
        <taxon>Buddleja</taxon>
    </lineage>
</organism>
<evidence type="ECO:0000313" key="3">
    <source>
        <dbReference type="Proteomes" id="UP000826271"/>
    </source>
</evidence>
<protein>
    <recommendedName>
        <fullName evidence="1">Replication factor A C-terminal domain-containing protein</fullName>
    </recommendedName>
</protein>
<dbReference type="SUPFAM" id="SSF50249">
    <property type="entry name" value="Nucleic acid-binding proteins"/>
    <property type="match status" value="1"/>
</dbReference>
<sequence length="100" mass="11573">MVCNKCNDVVNATIRFRVHLTVQDNSGSIDLKLLNQQAEYMFRHKADYFKCLEEKENGKKLLQDHISSFINRAFTFIIPVPPSFARPNVRCTVNFILPVD</sequence>
<dbReference type="Proteomes" id="UP000826271">
    <property type="component" value="Unassembled WGS sequence"/>
</dbReference>
<comment type="caution">
    <text evidence="2">The sequence shown here is derived from an EMBL/GenBank/DDBJ whole genome shotgun (WGS) entry which is preliminary data.</text>
</comment>
<evidence type="ECO:0000313" key="2">
    <source>
        <dbReference type="EMBL" id="KAG8370302.1"/>
    </source>
</evidence>
<evidence type="ECO:0000259" key="1">
    <source>
        <dbReference type="Pfam" id="PF08646"/>
    </source>
</evidence>
<reference evidence="2" key="1">
    <citation type="submission" date="2019-10" db="EMBL/GenBank/DDBJ databases">
        <authorList>
            <person name="Zhang R."/>
            <person name="Pan Y."/>
            <person name="Wang J."/>
            <person name="Ma R."/>
            <person name="Yu S."/>
        </authorList>
    </citation>
    <scope>NUCLEOTIDE SEQUENCE</scope>
    <source>
        <strain evidence="2">LA-IB0</strain>
        <tissue evidence="2">Leaf</tissue>
    </source>
</reference>
<dbReference type="Gene3D" id="2.40.50.140">
    <property type="entry name" value="Nucleic acid-binding proteins"/>
    <property type="match status" value="1"/>
</dbReference>
<dbReference type="Pfam" id="PF08646">
    <property type="entry name" value="Rep_fac-A_C"/>
    <property type="match status" value="1"/>
</dbReference>